<feature type="transmembrane region" description="Helical" evidence="9">
    <location>
        <begin position="267"/>
        <end position="286"/>
    </location>
</feature>
<dbReference type="AlphaFoldDB" id="A0A3S1BCI8"/>
<organism evidence="10 11">
    <name type="scientific">Elysia chlorotica</name>
    <name type="common">Eastern emerald elysia</name>
    <name type="synonym">Sea slug</name>
    <dbReference type="NCBI Taxonomy" id="188477"/>
    <lineage>
        <taxon>Eukaryota</taxon>
        <taxon>Metazoa</taxon>
        <taxon>Spiralia</taxon>
        <taxon>Lophotrochozoa</taxon>
        <taxon>Mollusca</taxon>
        <taxon>Gastropoda</taxon>
        <taxon>Heterobranchia</taxon>
        <taxon>Euthyneura</taxon>
        <taxon>Panpulmonata</taxon>
        <taxon>Sacoglossa</taxon>
        <taxon>Placobranchoidea</taxon>
        <taxon>Plakobranchidae</taxon>
        <taxon>Elysia</taxon>
    </lineage>
</organism>
<dbReference type="OrthoDB" id="3990054at2759"/>
<sequence>MDLSFRLSKFFGKIFFLLRGLFIKVLSIVFWPSKKCYQMVVTIFVFLADYFLDKARTAAQKALLFWLVLFSLVIAAVLSYLAFYSTYVPTAEIRKPVHLSFSVCPSGTGICSFPSANVSFWNEEGTRQDFLGAGQAYSMTLTLEVPESSRNRDLGMFVIVVKMFDRNGMVSLTSERSTMLRYMSIISRVLDFLGWMPLYFFGFKEHKQTLSVMMFPHLVDDYYHPSVGARVEIRSHGLEIYSCMLILAAKFTGLKYYLYYWPVTSTMFAFLWNFIIFAMMLGFTMYKRSSDMKALAVTLDLARKKKVLTRSKKDGYEEKAKDDSFTEDDEDATSALTTSGTPTMSSTKNTEGNEDSDSFDIPLVQEPVDFIPEGEEDAVGLDLINELRQRRIN</sequence>
<dbReference type="Proteomes" id="UP000271974">
    <property type="component" value="Unassembled WGS sequence"/>
</dbReference>
<protein>
    <recommendedName>
        <fullName evidence="2">Seipin</fullName>
    </recommendedName>
</protein>
<dbReference type="GO" id="GO:0006629">
    <property type="term" value="P:lipid metabolic process"/>
    <property type="evidence" value="ECO:0007669"/>
    <property type="project" value="UniProtKB-KW"/>
</dbReference>
<keyword evidence="3 9" id="KW-0812">Transmembrane</keyword>
<name>A0A3S1BCI8_ELYCH</name>
<comment type="caution">
    <text evidence="10">The sequence shown here is derived from an EMBL/GenBank/DDBJ whole genome shotgun (WGS) entry which is preliminary data.</text>
</comment>
<keyword evidence="4" id="KW-0256">Endoplasmic reticulum</keyword>
<evidence type="ECO:0000256" key="3">
    <source>
        <dbReference type="ARBA" id="ARBA00022692"/>
    </source>
</evidence>
<dbReference type="STRING" id="188477.A0A3S1BCI8"/>
<dbReference type="PANTHER" id="PTHR21212:SF0">
    <property type="entry name" value="SEIPIN"/>
    <property type="match status" value="1"/>
</dbReference>
<gene>
    <name evidence="10" type="ORF">EGW08_011910</name>
</gene>
<feature type="transmembrane region" description="Helical" evidence="9">
    <location>
        <begin position="179"/>
        <end position="201"/>
    </location>
</feature>
<feature type="transmembrane region" description="Helical" evidence="9">
    <location>
        <begin position="64"/>
        <end position="83"/>
    </location>
</feature>
<evidence type="ECO:0000256" key="2">
    <source>
        <dbReference type="ARBA" id="ARBA00022064"/>
    </source>
</evidence>
<proteinExistence type="predicted"/>
<keyword evidence="7 9" id="KW-0472">Membrane</keyword>
<dbReference type="PANTHER" id="PTHR21212">
    <property type="entry name" value="BERNARDINELLI-SEIP CONGENITAL LIPODYSTROPHY 2 HOMOLOG BSCL2 PROTEIN"/>
    <property type="match status" value="1"/>
</dbReference>
<evidence type="ECO:0000256" key="4">
    <source>
        <dbReference type="ARBA" id="ARBA00022824"/>
    </source>
</evidence>
<accession>A0A3S1BCI8</accession>
<reference evidence="10 11" key="1">
    <citation type="submission" date="2019-01" db="EMBL/GenBank/DDBJ databases">
        <title>A draft genome assembly of the solar-powered sea slug Elysia chlorotica.</title>
        <authorList>
            <person name="Cai H."/>
            <person name="Li Q."/>
            <person name="Fang X."/>
            <person name="Li J."/>
            <person name="Curtis N.E."/>
            <person name="Altenburger A."/>
            <person name="Shibata T."/>
            <person name="Feng M."/>
            <person name="Maeda T."/>
            <person name="Schwartz J.A."/>
            <person name="Shigenobu S."/>
            <person name="Lundholm N."/>
            <person name="Nishiyama T."/>
            <person name="Yang H."/>
            <person name="Hasebe M."/>
            <person name="Li S."/>
            <person name="Pierce S.K."/>
            <person name="Wang J."/>
        </authorList>
    </citation>
    <scope>NUCLEOTIDE SEQUENCE [LARGE SCALE GENOMIC DNA]</scope>
    <source>
        <strain evidence="10">EC2010</strain>
        <tissue evidence="10">Whole organism of an adult</tissue>
    </source>
</reference>
<evidence type="ECO:0000256" key="9">
    <source>
        <dbReference type="SAM" id="Phobius"/>
    </source>
</evidence>
<keyword evidence="5 9" id="KW-1133">Transmembrane helix</keyword>
<dbReference type="InterPro" id="IPR009617">
    <property type="entry name" value="Seipin"/>
</dbReference>
<evidence type="ECO:0000313" key="10">
    <source>
        <dbReference type="EMBL" id="RUS80341.1"/>
    </source>
</evidence>
<dbReference type="EMBL" id="RQTK01000398">
    <property type="protein sequence ID" value="RUS80341.1"/>
    <property type="molecule type" value="Genomic_DNA"/>
</dbReference>
<feature type="compositionally biased region" description="Polar residues" evidence="8">
    <location>
        <begin position="334"/>
        <end position="350"/>
    </location>
</feature>
<dbReference type="CDD" id="cd23995">
    <property type="entry name" value="Seipin_BSCL2_like"/>
    <property type="match status" value="1"/>
</dbReference>
<evidence type="ECO:0000313" key="11">
    <source>
        <dbReference type="Proteomes" id="UP000271974"/>
    </source>
</evidence>
<keyword evidence="6" id="KW-0443">Lipid metabolism</keyword>
<dbReference type="GO" id="GO:0005789">
    <property type="term" value="C:endoplasmic reticulum membrane"/>
    <property type="evidence" value="ECO:0007669"/>
    <property type="project" value="UniProtKB-SubCell"/>
</dbReference>
<evidence type="ECO:0000256" key="8">
    <source>
        <dbReference type="SAM" id="MobiDB-lite"/>
    </source>
</evidence>
<dbReference type="Pfam" id="PF06775">
    <property type="entry name" value="Seipin"/>
    <property type="match status" value="1"/>
</dbReference>
<dbReference type="GO" id="GO:0140042">
    <property type="term" value="P:lipid droplet formation"/>
    <property type="evidence" value="ECO:0007669"/>
    <property type="project" value="UniProtKB-ARBA"/>
</dbReference>
<evidence type="ECO:0000256" key="6">
    <source>
        <dbReference type="ARBA" id="ARBA00023098"/>
    </source>
</evidence>
<feature type="transmembrane region" description="Helical" evidence="9">
    <location>
        <begin position="12"/>
        <end position="31"/>
    </location>
</feature>
<evidence type="ECO:0000256" key="5">
    <source>
        <dbReference type="ARBA" id="ARBA00022989"/>
    </source>
</evidence>
<evidence type="ECO:0000256" key="7">
    <source>
        <dbReference type="ARBA" id="ARBA00023136"/>
    </source>
</evidence>
<keyword evidence="11" id="KW-1185">Reference proteome</keyword>
<evidence type="ECO:0000256" key="1">
    <source>
        <dbReference type="ARBA" id="ARBA00004477"/>
    </source>
</evidence>
<comment type="subcellular location">
    <subcellularLocation>
        <location evidence="1">Endoplasmic reticulum membrane</location>
        <topology evidence="1">Multi-pass membrane protein</topology>
    </subcellularLocation>
</comment>
<feature type="region of interest" description="Disordered" evidence="8">
    <location>
        <begin position="318"/>
        <end position="360"/>
    </location>
</feature>